<dbReference type="AlphaFoldDB" id="A0A9W4T7F6"/>
<accession>A0A9W4T7F6</accession>
<reference evidence="2" key="1">
    <citation type="submission" date="2022-08" db="EMBL/GenBank/DDBJ databases">
        <authorList>
            <person name="Kallberg Y."/>
            <person name="Tangrot J."/>
            <person name="Rosling A."/>
        </authorList>
    </citation>
    <scope>NUCLEOTIDE SEQUENCE</scope>
    <source>
        <strain evidence="2">Wild A</strain>
    </source>
</reference>
<gene>
    <name evidence="2" type="ORF">FWILDA_LOCUS17235</name>
</gene>
<keyword evidence="3" id="KW-1185">Reference proteome</keyword>
<evidence type="ECO:0000259" key="1">
    <source>
        <dbReference type="Pfam" id="PF02399"/>
    </source>
</evidence>
<sequence length="777" mass="89873">DMSNDKGSLECLPIYSFLFPNEKGSSLYNAYDRSEVEDKLVIKINQDGDHAPKFSPLRAVIDIDASKEDMETASIKGQEVFIRICCSFIRALYRILDCGWKDILKGLVIATSSDPSKCSYHILYASALLIDHHELKAFTELVYTLTGEKFGKFIDQKLPGHNFNLRLIGSAKKGRIKKILQFSLDNGWNELDHAKVQPPTSLGLENICRSGCITEIRKSSLQKYSNYLRDWTIEEKEETKENFIYFNRKVPLECPLCKRIHDKDQRWFGRVYASGEFIVKCFRQNSYEHGEIFECDPSIAEKIQQENKKSLQSSHKIKVPGFPKAFVNFPSWVKYNESLLATEIYEQRYVRPLPNEGDIYIGSPWETGKTYVLEHLIISDDMNLLVLSTRHSYSNAVTTRLNLKSYCDIDGNINLSDHKRVVCQIESLHRITNNCKYNKKCKCPPIQYDLWLDEIVSIIAQAQSRLVGQSIEKLYKLIQEARRIIVMDNDLTNLNIEWIKTLRKDIPLSIIHNTYQPQKGKTFRLAPNKETILTELWDWAKHMSSLPFENRTSVSLICHLRKDVQGIIRALKTDFPELRIKEYHGKSDPVKKAHDFSNVEESWKDVDLVAYTSTLKIGVSCINPKFERAFCIFNSYIETNAGTNQMLFRMRCIKDYVCCIEQRSSNVPITEKGLFQWLLNAKRECLPRELQNRGIFPDIDSIIRNKNVPTVRLWVAYMLEKFRSQRLFGWRMVDFLRNAGMIISVIELIPKPEDTMMSLSQTVKASSSTIKAEEIAD</sequence>
<evidence type="ECO:0000313" key="2">
    <source>
        <dbReference type="EMBL" id="CAI2195754.1"/>
    </source>
</evidence>
<dbReference type="OrthoDB" id="2373574at2759"/>
<dbReference type="InterPro" id="IPR003450">
    <property type="entry name" value="Replication_origin-bd"/>
</dbReference>
<proteinExistence type="predicted"/>
<dbReference type="Pfam" id="PF02399">
    <property type="entry name" value="Herpes_ori_bp"/>
    <property type="match status" value="1"/>
</dbReference>
<comment type="caution">
    <text evidence="2">The sequence shown here is derived from an EMBL/GenBank/DDBJ whole genome shotgun (WGS) entry which is preliminary data.</text>
</comment>
<name>A0A9W4T7F6_9GLOM</name>
<organism evidence="2 3">
    <name type="scientific">Funneliformis geosporum</name>
    <dbReference type="NCBI Taxonomy" id="1117311"/>
    <lineage>
        <taxon>Eukaryota</taxon>
        <taxon>Fungi</taxon>
        <taxon>Fungi incertae sedis</taxon>
        <taxon>Mucoromycota</taxon>
        <taxon>Glomeromycotina</taxon>
        <taxon>Glomeromycetes</taxon>
        <taxon>Glomerales</taxon>
        <taxon>Glomeraceae</taxon>
        <taxon>Funneliformis</taxon>
    </lineage>
</organism>
<feature type="non-terminal residue" evidence="2">
    <location>
        <position position="1"/>
    </location>
</feature>
<dbReference type="EMBL" id="CAMKVN010012990">
    <property type="protein sequence ID" value="CAI2195754.1"/>
    <property type="molecule type" value="Genomic_DNA"/>
</dbReference>
<evidence type="ECO:0000313" key="3">
    <source>
        <dbReference type="Proteomes" id="UP001153678"/>
    </source>
</evidence>
<dbReference type="GO" id="GO:0005524">
    <property type="term" value="F:ATP binding"/>
    <property type="evidence" value="ECO:0007669"/>
    <property type="project" value="InterPro"/>
</dbReference>
<feature type="non-terminal residue" evidence="2">
    <location>
        <position position="777"/>
    </location>
</feature>
<dbReference type="GO" id="GO:0003688">
    <property type="term" value="F:DNA replication origin binding"/>
    <property type="evidence" value="ECO:0007669"/>
    <property type="project" value="InterPro"/>
</dbReference>
<feature type="domain" description="Replication origin-binding protein" evidence="1">
    <location>
        <begin position="371"/>
        <end position="516"/>
    </location>
</feature>
<dbReference type="Proteomes" id="UP001153678">
    <property type="component" value="Unassembled WGS sequence"/>
</dbReference>
<protein>
    <submittedName>
        <fullName evidence="2">4304_t:CDS:1</fullName>
    </submittedName>
</protein>
<dbReference type="GO" id="GO:0006260">
    <property type="term" value="P:DNA replication"/>
    <property type="evidence" value="ECO:0007669"/>
    <property type="project" value="InterPro"/>
</dbReference>